<dbReference type="InterPro" id="IPR000700">
    <property type="entry name" value="PAS-assoc_C"/>
</dbReference>
<keyword evidence="23" id="KW-0175">Coiled coil</keyword>
<keyword evidence="7" id="KW-0004">4Fe-4S</keyword>
<dbReference type="Gene3D" id="1.20.5.1930">
    <property type="match status" value="1"/>
</dbReference>
<dbReference type="PROSITE" id="PS50113">
    <property type="entry name" value="PAC"/>
    <property type="match status" value="1"/>
</dbReference>
<dbReference type="GO" id="GO:0005524">
    <property type="term" value="F:ATP binding"/>
    <property type="evidence" value="ECO:0007669"/>
    <property type="project" value="UniProtKB-KW"/>
</dbReference>
<dbReference type="Pfam" id="PF07730">
    <property type="entry name" value="HisKA_3"/>
    <property type="match status" value="1"/>
</dbReference>
<evidence type="ECO:0000256" key="21">
    <source>
        <dbReference type="ARBA" id="ARBA00024827"/>
    </source>
</evidence>
<dbReference type="EMBL" id="JMIH01000024">
    <property type="protein sequence ID" value="KEO72321.1"/>
    <property type="molecule type" value="Genomic_DNA"/>
</dbReference>
<keyword evidence="13" id="KW-0547">Nucleotide-binding</keyword>
<evidence type="ECO:0000256" key="24">
    <source>
        <dbReference type="SAM" id="Phobius"/>
    </source>
</evidence>
<dbReference type="SUPFAM" id="SSF55874">
    <property type="entry name" value="ATPase domain of HSP90 chaperone/DNA topoisomerase II/histidine kinase"/>
    <property type="match status" value="1"/>
</dbReference>
<feature type="coiled-coil region" evidence="23">
    <location>
        <begin position="429"/>
        <end position="456"/>
    </location>
</feature>
<keyword evidence="8" id="KW-0963">Cytoplasm</keyword>
<evidence type="ECO:0000256" key="22">
    <source>
        <dbReference type="ARBA" id="ARBA00030800"/>
    </source>
</evidence>
<feature type="domain" description="PAC" evidence="26">
    <location>
        <begin position="322"/>
        <end position="374"/>
    </location>
</feature>
<dbReference type="GO" id="GO:0005737">
    <property type="term" value="C:cytoplasm"/>
    <property type="evidence" value="ECO:0007669"/>
    <property type="project" value="UniProtKB-SubCell"/>
</dbReference>
<evidence type="ECO:0000256" key="19">
    <source>
        <dbReference type="ARBA" id="ARBA00023014"/>
    </source>
</evidence>
<dbReference type="InterPro" id="IPR050482">
    <property type="entry name" value="Sensor_HK_TwoCompSys"/>
</dbReference>
<dbReference type="eggNOG" id="COG4585">
    <property type="taxonomic scope" value="Bacteria"/>
</dbReference>
<accession>A0A074KQT9</accession>
<comment type="subcellular location">
    <subcellularLocation>
        <location evidence="4">Cytoplasm</location>
    </subcellularLocation>
    <subcellularLocation>
        <location evidence="3">Membrane</location>
        <topology evidence="3">Multi-pass membrane protein</topology>
    </subcellularLocation>
</comment>
<evidence type="ECO:0000313" key="28">
    <source>
        <dbReference type="Proteomes" id="UP000027821"/>
    </source>
</evidence>
<dbReference type="InterPro" id="IPR029095">
    <property type="entry name" value="NarX-like_N"/>
</dbReference>
<keyword evidence="19" id="KW-0411">Iron-sulfur</keyword>
<dbReference type="CDD" id="cd16917">
    <property type="entry name" value="HATPase_UhpB-NarQ-NarX-like"/>
    <property type="match status" value="1"/>
</dbReference>
<organism evidence="27 28">
    <name type="scientific">Anditalea andensis</name>
    <dbReference type="NCBI Taxonomy" id="1048983"/>
    <lineage>
        <taxon>Bacteria</taxon>
        <taxon>Pseudomonadati</taxon>
        <taxon>Bacteroidota</taxon>
        <taxon>Cytophagia</taxon>
        <taxon>Cytophagales</taxon>
        <taxon>Cytophagaceae</taxon>
        <taxon>Anditalea</taxon>
    </lineage>
</organism>
<evidence type="ECO:0000259" key="25">
    <source>
        <dbReference type="PROSITE" id="PS50109"/>
    </source>
</evidence>
<evidence type="ECO:0000256" key="5">
    <source>
        <dbReference type="ARBA" id="ARBA00012438"/>
    </source>
</evidence>
<comment type="function">
    <text evidence="21">Member of the two-component regulatory system NreB/NreC involved in the control of dissimilatory nitrate/nitrite reduction in response to oxygen. NreB functions as a direct oxygen sensor histidine kinase which is autophosphorylated, in the absence of oxygen, probably at the conserved histidine residue, and transfers its phosphate group probably to a conserved aspartate residue of NreC. NreB/NreC activates the expression of the nitrate (narGHJI) and nitrite (nir) reductase operons, as well as the putative nitrate transporter gene narT.</text>
</comment>
<comment type="caution">
    <text evidence="27">The sequence shown here is derived from an EMBL/GenBank/DDBJ whole genome shotgun (WGS) entry which is preliminary data.</text>
</comment>
<evidence type="ECO:0000256" key="20">
    <source>
        <dbReference type="ARBA" id="ARBA00023136"/>
    </source>
</evidence>
<evidence type="ECO:0000256" key="6">
    <source>
        <dbReference type="ARBA" id="ARBA00017322"/>
    </source>
</evidence>
<feature type="domain" description="Histidine kinase" evidence="25">
    <location>
        <begin position="509"/>
        <end position="603"/>
    </location>
</feature>
<evidence type="ECO:0000256" key="10">
    <source>
        <dbReference type="ARBA" id="ARBA00022679"/>
    </source>
</evidence>
<dbReference type="InterPro" id="IPR036890">
    <property type="entry name" value="HATPase_C_sf"/>
</dbReference>
<evidence type="ECO:0000256" key="18">
    <source>
        <dbReference type="ARBA" id="ARBA00023012"/>
    </source>
</evidence>
<evidence type="ECO:0000256" key="4">
    <source>
        <dbReference type="ARBA" id="ARBA00004496"/>
    </source>
</evidence>
<dbReference type="Gene3D" id="3.30.450.20">
    <property type="entry name" value="PAS domain"/>
    <property type="match status" value="1"/>
</dbReference>
<reference evidence="27 28" key="1">
    <citation type="submission" date="2014-04" db="EMBL/GenBank/DDBJ databases">
        <title>Characterization and application of a salt tolerant electro-active bacterium.</title>
        <authorList>
            <person name="Yang L."/>
            <person name="Wei S."/>
            <person name="Tay Q.X.M."/>
        </authorList>
    </citation>
    <scope>NUCLEOTIDE SEQUENCE [LARGE SCALE GENOMIC DNA]</scope>
    <source>
        <strain evidence="27 28">LY1</strain>
    </source>
</reference>
<dbReference type="InterPro" id="IPR035965">
    <property type="entry name" value="PAS-like_dom_sf"/>
</dbReference>
<evidence type="ECO:0000256" key="1">
    <source>
        <dbReference type="ARBA" id="ARBA00000085"/>
    </source>
</evidence>
<feature type="transmembrane region" description="Helical" evidence="24">
    <location>
        <begin position="192"/>
        <end position="210"/>
    </location>
</feature>
<dbReference type="PANTHER" id="PTHR24421">
    <property type="entry name" value="NITRATE/NITRITE SENSOR PROTEIN NARX-RELATED"/>
    <property type="match status" value="1"/>
</dbReference>
<evidence type="ECO:0000256" key="3">
    <source>
        <dbReference type="ARBA" id="ARBA00004141"/>
    </source>
</evidence>
<name>A0A074KQT9_9BACT</name>
<comment type="catalytic activity">
    <reaction evidence="1">
        <text>ATP + protein L-histidine = ADP + protein N-phospho-L-histidine.</text>
        <dbReference type="EC" id="2.7.13.3"/>
    </reaction>
</comment>
<dbReference type="SUPFAM" id="SSF55785">
    <property type="entry name" value="PYP-like sensor domain (PAS domain)"/>
    <property type="match status" value="1"/>
</dbReference>
<keyword evidence="12" id="KW-0479">Metal-binding</keyword>
<dbReference type="GO" id="GO:0046983">
    <property type="term" value="F:protein dimerization activity"/>
    <property type="evidence" value="ECO:0007669"/>
    <property type="project" value="InterPro"/>
</dbReference>
<keyword evidence="18" id="KW-0902">Two-component regulatory system</keyword>
<evidence type="ECO:0000256" key="16">
    <source>
        <dbReference type="ARBA" id="ARBA00022989"/>
    </source>
</evidence>
<keyword evidence="14 27" id="KW-0418">Kinase</keyword>
<evidence type="ECO:0000256" key="12">
    <source>
        <dbReference type="ARBA" id="ARBA00022723"/>
    </source>
</evidence>
<gene>
    <name evidence="27" type="ORF">EL17_16365</name>
</gene>
<dbReference type="PROSITE" id="PS50109">
    <property type="entry name" value="HIS_KIN"/>
    <property type="match status" value="1"/>
</dbReference>
<evidence type="ECO:0000256" key="11">
    <source>
        <dbReference type="ARBA" id="ARBA00022692"/>
    </source>
</evidence>
<keyword evidence="20 24" id="KW-0472">Membrane</keyword>
<evidence type="ECO:0000256" key="8">
    <source>
        <dbReference type="ARBA" id="ARBA00022490"/>
    </source>
</evidence>
<dbReference type="InterPro" id="IPR011712">
    <property type="entry name" value="Sig_transdc_His_kin_sub3_dim/P"/>
</dbReference>
<dbReference type="Proteomes" id="UP000027821">
    <property type="component" value="Unassembled WGS sequence"/>
</dbReference>
<feature type="transmembrane region" description="Helical" evidence="24">
    <location>
        <begin position="15"/>
        <end position="36"/>
    </location>
</feature>
<evidence type="ECO:0000256" key="23">
    <source>
        <dbReference type="SAM" id="Coils"/>
    </source>
</evidence>
<dbReference type="EC" id="2.7.13.3" evidence="5"/>
<evidence type="ECO:0000256" key="15">
    <source>
        <dbReference type="ARBA" id="ARBA00022840"/>
    </source>
</evidence>
<dbReference type="Gene3D" id="3.30.565.10">
    <property type="entry name" value="Histidine kinase-like ATPase, C-terminal domain"/>
    <property type="match status" value="1"/>
</dbReference>
<dbReference type="PRINTS" id="PR00344">
    <property type="entry name" value="BCTRLSENSOR"/>
</dbReference>
<dbReference type="STRING" id="1048983.EL17_16365"/>
<dbReference type="GO" id="GO:0016020">
    <property type="term" value="C:membrane"/>
    <property type="evidence" value="ECO:0007669"/>
    <property type="project" value="UniProtKB-SubCell"/>
</dbReference>
<dbReference type="Pfam" id="PF02518">
    <property type="entry name" value="HATPase_c"/>
    <property type="match status" value="1"/>
</dbReference>
<evidence type="ECO:0000256" key="17">
    <source>
        <dbReference type="ARBA" id="ARBA00023004"/>
    </source>
</evidence>
<dbReference type="OrthoDB" id="9760839at2"/>
<keyword evidence="9" id="KW-0597">Phosphoprotein</keyword>
<proteinExistence type="predicted"/>
<keyword evidence="15" id="KW-0067">ATP-binding</keyword>
<keyword evidence="17" id="KW-0408">Iron</keyword>
<dbReference type="AlphaFoldDB" id="A0A074KQT9"/>
<dbReference type="Pfam" id="PF13675">
    <property type="entry name" value="PilJ"/>
    <property type="match status" value="1"/>
</dbReference>
<dbReference type="GO" id="GO:0000155">
    <property type="term" value="F:phosphorelay sensor kinase activity"/>
    <property type="evidence" value="ECO:0007669"/>
    <property type="project" value="InterPro"/>
</dbReference>
<dbReference type="GO" id="GO:0046872">
    <property type="term" value="F:metal ion binding"/>
    <property type="evidence" value="ECO:0007669"/>
    <property type="project" value="UniProtKB-KW"/>
</dbReference>
<keyword evidence="16 24" id="KW-1133">Transmembrane helix</keyword>
<dbReference type="GO" id="GO:0051539">
    <property type="term" value="F:4 iron, 4 sulfur cluster binding"/>
    <property type="evidence" value="ECO:0007669"/>
    <property type="project" value="UniProtKB-KW"/>
</dbReference>
<evidence type="ECO:0000256" key="2">
    <source>
        <dbReference type="ARBA" id="ARBA00001966"/>
    </source>
</evidence>
<keyword evidence="10" id="KW-0808">Transferase</keyword>
<dbReference type="PANTHER" id="PTHR24421:SF10">
    <property type="entry name" value="NITRATE_NITRITE SENSOR PROTEIN NARQ"/>
    <property type="match status" value="1"/>
</dbReference>
<dbReference type="InterPro" id="IPR005467">
    <property type="entry name" value="His_kinase_dom"/>
</dbReference>
<keyword evidence="28" id="KW-1185">Reference proteome</keyword>
<dbReference type="InterPro" id="IPR004358">
    <property type="entry name" value="Sig_transdc_His_kin-like_C"/>
</dbReference>
<dbReference type="SMART" id="SM00387">
    <property type="entry name" value="HATPase_c"/>
    <property type="match status" value="1"/>
</dbReference>
<keyword evidence="11 24" id="KW-0812">Transmembrane</keyword>
<evidence type="ECO:0000256" key="14">
    <source>
        <dbReference type="ARBA" id="ARBA00022777"/>
    </source>
</evidence>
<dbReference type="InterPro" id="IPR003594">
    <property type="entry name" value="HATPase_dom"/>
</dbReference>
<evidence type="ECO:0000256" key="9">
    <source>
        <dbReference type="ARBA" id="ARBA00022553"/>
    </source>
</evidence>
<protein>
    <recommendedName>
        <fullName evidence="6">Oxygen sensor histidine kinase NreB</fullName>
        <ecNumber evidence="5">2.7.13.3</ecNumber>
    </recommendedName>
    <alternativeName>
        <fullName evidence="22">Nitrogen regulation protein B</fullName>
    </alternativeName>
</protein>
<evidence type="ECO:0000256" key="13">
    <source>
        <dbReference type="ARBA" id="ARBA00022741"/>
    </source>
</evidence>
<comment type="cofactor">
    <cofactor evidence="2">
        <name>[4Fe-4S] cluster</name>
        <dbReference type="ChEBI" id="CHEBI:49883"/>
    </cofactor>
</comment>
<evidence type="ECO:0000313" key="27">
    <source>
        <dbReference type="EMBL" id="KEO72321.1"/>
    </source>
</evidence>
<evidence type="ECO:0000259" key="26">
    <source>
        <dbReference type="PROSITE" id="PS50113"/>
    </source>
</evidence>
<sequence length="603" mass="68677">MEKSDFGAKKFERLGLRYILALSAIATTIIISQIILQFNISQQEDDSIEVNLSGRQRMLSQRISKAAVLIGKLQPDERAPYLAELKLSLLEWEQAHAGLQNGDPTLGVSGNNSPLVSSMFKEIAPYFSEIVLGSRSLISIAEAEDTTEEALVLAIDRILAHESQFLAGMDRIVFQYDKEAQIKINRLRRIEIGLLAFALFLIFLEVRFIFIPSAKMVKKNTQYLQNEEIKAKKMALEISALYESLEQSFQNLAEIEIELGEFTVFAKCSPNGTFHYFSDKFMEIMAFGKDSPVNIFDWLGGQGYESTFLGQIHMNVQKGQTWKGDLKLTNNEGDFVWIKLHLIPILDVNRQVHELMLVSVDESEIMEAQYRSQELHEERMEKKLKEQQFRSALILEGQEEERRRISRDMHDGIGQYLTALKYNLEGISAVKAKSEKDRLENAKKLLQDIIKEVRRISFNLTPVALSDYGIVSVLKKFGEEMSKISKIPVYFENITGFHARLEAKIENNLYRIVQEAVNNAIKYSEAKEIKILLSHNDQFLHLEIRDDGVGFDYEALDRQGYFTATGHGIFNIKERVNFIQGVVQVDTAPGQGTAIKIDLPLDT</sequence>
<evidence type="ECO:0000256" key="7">
    <source>
        <dbReference type="ARBA" id="ARBA00022485"/>
    </source>
</evidence>